<dbReference type="EMBL" id="JBFXLS010000124">
    <property type="protein sequence ID" value="KAL2814538.1"/>
    <property type="molecule type" value="Genomic_DNA"/>
</dbReference>
<organism evidence="2 3">
    <name type="scientific">Aspergillus cavernicola</name>
    <dbReference type="NCBI Taxonomy" id="176166"/>
    <lineage>
        <taxon>Eukaryota</taxon>
        <taxon>Fungi</taxon>
        <taxon>Dikarya</taxon>
        <taxon>Ascomycota</taxon>
        <taxon>Pezizomycotina</taxon>
        <taxon>Eurotiomycetes</taxon>
        <taxon>Eurotiomycetidae</taxon>
        <taxon>Eurotiales</taxon>
        <taxon>Aspergillaceae</taxon>
        <taxon>Aspergillus</taxon>
        <taxon>Aspergillus subgen. Nidulantes</taxon>
    </lineage>
</organism>
<dbReference type="PANTHER" id="PTHR42085">
    <property type="entry name" value="F-BOX DOMAIN-CONTAINING PROTEIN"/>
    <property type="match status" value="1"/>
</dbReference>
<dbReference type="PANTHER" id="PTHR42085:SF2">
    <property type="entry name" value="F-BOX DOMAIN-CONTAINING PROTEIN"/>
    <property type="match status" value="1"/>
</dbReference>
<reference evidence="2 3" key="1">
    <citation type="submission" date="2024-07" db="EMBL/GenBank/DDBJ databases">
        <title>Section-level genome sequencing and comparative genomics of Aspergillus sections Usti and Cavernicolus.</title>
        <authorList>
            <consortium name="Lawrence Berkeley National Laboratory"/>
            <person name="Nybo J.L."/>
            <person name="Vesth T.C."/>
            <person name="Theobald S."/>
            <person name="Frisvad J.C."/>
            <person name="Larsen T.O."/>
            <person name="Kjaerboelling I."/>
            <person name="Rothschild-Mancinelli K."/>
            <person name="Lyhne E.K."/>
            <person name="Kogle M.E."/>
            <person name="Barry K."/>
            <person name="Clum A."/>
            <person name="Na H."/>
            <person name="Ledsgaard L."/>
            <person name="Lin J."/>
            <person name="Lipzen A."/>
            <person name="Kuo A."/>
            <person name="Riley R."/>
            <person name="Mondo S."/>
            <person name="LaButti K."/>
            <person name="Haridas S."/>
            <person name="Pangalinan J."/>
            <person name="Salamov A.A."/>
            <person name="Simmons B.A."/>
            <person name="Magnuson J.K."/>
            <person name="Chen J."/>
            <person name="Drula E."/>
            <person name="Henrissat B."/>
            <person name="Wiebenga A."/>
            <person name="Lubbers R.J."/>
            <person name="Gomes A.C."/>
            <person name="Makela M.R."/>
            <person name="Stajich J."/>
            <person name="Grigoriev I.V."/>
            <person name="Mortensen U.H."/>
            <person name="De vries R.P."/>
            <person name="Baker S.E."/>
            <person name="Andersen M.R."/>
        </authorList>
    </citation>
    <scope>NUCLEOTIDE SEQUENCE [LARGE SCALE GENOMIC DNA]</scope>
    <source>
        <strain evidence="2 3">CBS 600.67</strain>
    </source>
</reference>
<evidence type="ECO:0008006" key="4">
    <source>
        <dbReference type="Google" id="ProtNLM"/>
    </source>
</evidence>
<feature type="compositionally biased region" description="Polar residues" evidence="1">
    <location>
        <begin position="82"/>
        <end position="91"/>
    </location>
</feature>
<keyword evidence="3" id="KW-1185">Reference proteome</keyword>
<evidence type="ECO:0000313" key="3">
    <source>
        <dbReference type="Proteomes" id="UP001610335"/>
    </source>
</evidence>
<evidence type="ECO:0000256" key="1">
    <source>
        <dbReference type="SAM" id="MobiDB-lite"/>
    </source>
</evidence>
<sequence>MADALIEPLKRARFEDPPRRTGGARLRNITGEESESEEEEDQDKRPPLEPFHFFDLPSEIRLQIYHFALFTPRRKRPRRHNGSTGASSKNPARSPLAQRLALFSVSRRMHDEATYYFYSTQTFRIFPLQDYSRMPTLRGIPNKYCSSIGTIELILGSSWTEPPRSWRVTHHLGLEEMTRLRSLKIFVEVDPSHPIFEGWRISKNYYSDFAGDLLQQILEKLPSLEYVEFDGNSSVLKSGALMKRLLHETKTAGKKIVWGPRRGWTNCDEEDIIADTVVYGLARTPRVRHHDQKVFSGRGGDVKV</sequence>
<feature type="region of interest" description="Disordered" evidence="1">
    <location>
        <begin position="74"/>
        <end position="93"/>
    </location>
</feature>
<protein>
    <recommendedName>
        <fullName evidence="4">F-box domain-containing protein</fullName>
    </recommendedName>
</protein>
<feature type="region of interest" description="Disordered" evidence="1">
    <location>
        <begin position="1"/>
        <end position="48"/>
    </location>
</feature>
<dbReference type="InterPro" id="IPR038883">
    <property type="entry name" value="AN11006-like"/>
</dbReference>
<comment type="caution">
    <text evidence="2">The sequence shown here is derived from an EMBL/GenBank/DDBJ whole genome shotgun (WGS) entry which is preliminary data.</text>
</comment>
<proteinExistence type="predicted"/>
<dbReference type="Proteomes" id="UP001610335">
    <property type="component" value="Unassembled WGS sequence"/>
</dbReference>
<evidence type="ECO:0000313" key="2">
    <source>
        <dbReference type="EMBL" id="KAL2814538.1"/>
    </source>
</evidence>
<feature type="compositionally biased region" description="Basic and acidic residues" evidence="1">
    <location>
        <begin position="8"/>
        <end position="19"/>
    </location>
</feature>
<name>A0ABR4HGD4_9EURO</name>
<feature type="compositionally biased region" description="Acidic residues" evidence="1">
    <location>
        <begin position="32"/>
        <end position="41"/>
    </location>
</feature>
<gene>
    <name evidence="2" type="ORF">BDW59DRAFT_20983</name>
</gene>
<accession>A0ABR4HGD4</accession>